<dbReference type="GO" id="GO:0004534">
    <property type="term" value="F:5'-3' RNA exonuclease activity"/>
    <property type="evidence" value="ECO:0007669"/>
    <property type="project" value="EnsemblFungi"/>
</dbReference>
<dbReference type="AlphaFoldDB" id="G0VH52"/>
<dbReference type="STRING" id="1064592.G0VH52"/>
<dbReference type="GeneID" id="96904471"/>
<evidence type="ECO:0000256" key="6">
    <source>
        <dbReference type="RuleBase" id="RU367113"/>
    </source>
</evidence>
<dbReference type="EMBL" id="HE576757">
    <property type="protein sequence ID" value="CCC70824.1"/>
    <property type="molecule type" value="Genomic_DNA"/>
</dbReference>
<evidence type="ECO:0000256" key="1">
    <source>
        <dbReference type="ARBA" id="ARBA00001968"/>
    </source>
</evidence>
<dbReference type="GO" id="GO:0003723">
    <property type="term" value="F:RNA binding"/>
    <property type="evidence" value="ECO:0007669"/>
    <property type="project" value="UniProtKB-KW"/>
</dbReference>
<organism evidence="8 9">
    <name type="scientific">Naumovozyma castellii</name>
    <name type="common">Yeast</name>
    <name type="synonym">Saccharomyces castellii</name>
    <dbReference type="NCBI Taxonomy" id="27288"/>
    <lineage>
        <taxon>Eukaryota</taxon>
        <taxon>Fungi</taxon>
        <taxon>Dikarya</taxon>
        <taxon>Ascomycota</taxon>
        <taxon>Saccharomycotina</taxon>
        <taxon>Saccharomycetes</taxon>
        <taxon>Saccharomycetales</taxon>
        <taxon>Saccharomycetaceae</taxon>
        <taxon>Naumovozyma</taxon>
    </lineage>
</organism>
<dbReference type="Proteomes" id="UP000001640">
    <property type="component" value="Chromosome 6"/>
</dbReference>
<gene>
    <name evidence="8" type="primary">NCAS0F03400</name>
    <name evidence="8" type="ordered locus">NCAS_0F03400</name>
</gene>
<protein>
    <recommendedName>
        <fullName evidence="6">Decapping nuclease</fullName>
        <ecNumber evidence="6">3.6.1.-</ecNumber>
    </recommendedName>
</protein>
<keyword evidence="6" id="KW-0378">Hydrolase</keyword>
<dbReference type="OrthoDB" id="5853397at2759"/>
<dbReference type="InParanoid" id="G0VH52"/>
<dbReference type="GO" id="GO:0005829">
    <property type="term" value="C:cytosol"/>
    <property type="evidence" value="ECO:0007669"/>
    <property type="project" value="TreeGrafter"/>
</dbReference>
<comment type="cofactor">
    <cofactor evidence="1 6">
        <name>a divalent metal cation</name>
        <dbReference type="ChEBI" id="CHEBI:60240"/>
    </cofactor>
</comment>
<comment type="catalytic activity">
    <reaction evidence="4">
        <text>a 5'-end (N(7)-methyl 5'-triphosphoguanosine)-ribonucleoside-ribonucleotide in mRNA + H2O = a (N(7)-methyl 5'-triphosphoguanosine)-nucleoside + a 5'-end phospho-ribonucleoside in mRNA + H(+)</text>
        <dbReference type="Rhea" id="RHEA:66928"/>
        <dbReference type="Rhea" id="RHEA-COMP:15692"/>
        <dbReference type="Rhea" id="RHEA-COMP:17313"/>
        <dbReference type="ChEBI" id="CHEBI:15377"/>
        <dbReference type="ChEBI" id="CHEBI:15378"/>
        <dbReference type="ChEBI" id="CHEBI:138282"/>
        <dbReference type="ChEBI" id="CHEBI:172876"/>
        <dbReference type="ChEBI" id="CHEBI:172877"/>
    </reaction>
    <physiologicalReaction direction="left-to-right" evidence="4">
        <dbReference type="Rhea" id="RHEA:66929"/>
    </physiologicalReaction>
</comment>
<evidence type="ECO:0000256" key="3">
    <source>
        <dbReference type="ARBA" id="ARBA00022722"/>
    </source>
</evidence>
<keyword evidence="3 6" id="KW-0540">Nuclease</keyword>
<dbReference type="OMA" id="CIRSICK"/>
<evidence type="ECO:0000256" key="4">
    <source>
        <dbReference type="ARBA" id="ARBA00044676"/>
    </source>
</evidence>
<reference key="2">
    <citation type="submission" date="2011-08" db="EMBL/GenBank/DDBJ databases">
        <title>Genome sequence of Naumovozyma castellii.</title>
        <authorList>
            <person name="Gordon J.L."/>
            <person name="Armisen D."/>
            <person name="Proux-Wera E."/>
            <person name="OhEigeartaigh S.S."/>
            <person name="Byrne K.P."/>
            <person name="Wolfe K.H."/>
        </authorList>
    </citation>
    <scope>NUCLEOTIDE SEQUENCE</scope>
    <source>
        <strain>Type strain:CBS 4309</strain>
    </source>
</reference>
<dbReference type="EC" id="3.6.1.-" evidence="6"/>
<dbReference type="InterPro" id="IPR013961">
    <property type="entry name" value="RAI1"/>
</dbReference>
<dbReference type="RefSeq" id="XP_003677178.1">
    <property type="nucleotide sequence ID" value="XM_003677130.1"/>
</dbReference>
<keyword evidence="9" id="KW-1185">Reference proteome</keyword>
<dbReference type="InterPro" id="IPR039039">
    <property type="entry name" value="RAI1-like_fam"/>
</dbReference>
<evidence type="ECO:0000256" key="2">
    <source>
        <dbReference type="ARBA" id="ARBA00006562"/>
    </source>
</evidence>
<name>G0VH52_NAUCA</name>
<dbReference type="GO" id="GO:0000470">
    <property type="term" value="P:maturation of LSU-rRNA"/>
    <property type="evidence" value="ECO:0007669"/>
    <property type="project" value="EnsemblFungi"/>
</dbReference>
<evidence type="ECO:0000256" key="5">
    <source>
        <dbReference type="ARBA" id="ARBA00048124"/>
    </source>
</evidence>
<evidence type="ECO:0000313" key="8">
    <source>
        <dbReference type="EMBL" id="CCC70824.1"/>
    </source>
</evidence>
<dbReference type="GO" id="GO:0000166">
    <property type="term" value="F:nucleotide binding"/>
    <property type="evidence" value="ECO:0007669"/>
    <property type="project" value="UniProtKB-KW"/>
</dbReference>
<dbReference type="GO" id="GO:0034353">
    <property type="term" value="F:mRNA 5'-diphosphatase activity"/>
    <property type="evidence" value="ECO:0007669"/>
    <property type="project" value="TreeGrafter"/>
</dbReference>
<dbReference type="FunCoup" id="G0VH52">
    <property type="interactions" value="46"/>
</dbReference>
<evidence type="ECO:0000313" key="9">
    <source>
        <dbReference type="Proteomes" id="UP000001640"/>
    </source>
</evidence>
<dbReference type="GO" id="GO:0110155">
    <property type="term" value="P:NAD-cap decapping"/>
    <property type="evidence" value="ECO:0007669"/>
    <property type="project" value="EnsemblFungi"/>
</dbReference>
<dbReference type="Pfam" id="PF08652">
    <property type="entry name" value="RAI1"/>
    <property type="match status" value="1"/>
</dbReference>
<dbReference type="HOGENOM" id="CLU_696510_0_0_1"/>
<dbReference type="eggNOG" id="ENOG502RWNP">
    <property type="taxonomic scope" value="Eukaryota"/>
</dbReference>
<keyword evidence="6" id="KW-0539">Nucleus</keyword>
<feature type="domain" description="RAI1-like" evidence="7">
    <location>
        <begin position="86"/>
        <end position="402"/>
    </location>
</feature>
<proteinExistence type="inferred from homology"/>
<dbReference type="PANTHER" id="PTHR12395:SF25">
    <property type="entry name" value="DECAPPING AND EXORIBONUCLEASE PROTEIN 1"/>
    <property type="match status" value="1"/>
</dbReference>
<evidence type="ECO:0000259" key="7">
    <source>
        <dbReference type="Pfam" id="PF08652"/>
    </source>
</evidence>
<dbReference type="GO" id="GO:0046872">
    <property type="term" value="F:metal ion binding"/>
    <property type="evidence" value="ECO:0007669"/>
    <property type="project" value="UniProtKB-KW"/>
</dbReference>
<keyword evidence="6" id="KW-0547">Nucleotide-binding</keyword>
<reference evidence="8 9" key="1">
    <citation type="journal article" date="2011" name="Proc. Natl. Acad. Sci. U.S.A.">
        <title>Evolutionary erosion of yeast sex chromosomes by mating-type switching accidents.</title>
        <authorList>
            <person name="Gordon J.L."/>
            <person name="Armisen D."/>
            <person name="Proux-Wera E."/>
            <person name="Oheigeartaigh S.S."/>
            <person name="Byrne K.P."/>
            <person name="Wolfe K.H."/>
        </authorList>
    </citation>
    <scope>NUCLEOTIDE SEQUENCE [LARGE SCALE GENOMIC DNA]</scope>
    <source>
        <strain evidence="9">ATCC 76901 / BCRC 22586 / CBS 4309 / NBRC 1992 / NRRL Y-12630</strain>
    </source>
</reference>
<dbReference type="GO" id="GO:0070966">
    <property type="term" value="P:nuclear-transcribed mRNA catabolic process, no-go decay"/>
    <property type="evidence" value="ECO:0007669"/>
    <property type="project" value="EnsemblFungi"/>
</dbReference>
<dbReference type="KEGG" id="ncs:NCAS_0F03400"/>
<keyword evidence="6" id="KW-0694">RNA-binding</keyword>
<comment type="function">
    <text evidence="6">Decapping enzyme for NAD-capped RNAs: specifically hydrolyzes the nicotinamide adenine dinucleotide (NAD) cap from a subset of RNAs by removing the entire NAD moiety from the 5'-end of an NAD-capped RNA.</text>
</comment>
<accession>G0VH52</accession>
<dbReference type="PANTHER" id="PTHR12395">
    <property type="entry name" value="DOM-3 RELATED"/>
    <property type="match status" value="1"/>
</dbReference>
<sequence>MKKTGQELMPLHTTVQSQKQAPITRVPFGEFSHSSISLFPTCTQPFYESSNQVALYHNHKLYPASQYDIIPHLKNDIAQLPKKSASEARTLKRSYLGSDLYDGFETFVPMSAKDLDSLEPCMSFIKDWERKASTKYKPGRKFNIVSTRHHIVEMTMKLFTGKTNNYNNTKKVQDYVLNVVYTGDETGRLLFTKDWSNTGNSMNEGIYSKNIILKRICYSGFALEDLMTETTSELEKEGEKLTGGEKAVFAVVENKLDDDICILLRCELDAFNGAEKKFTELKCFSPLKMSNFSHRRKLLKAWVQTGVLPDSDILIGIRDSSFGELEDVEWYSRDRLRSKINNRNLPESKIDWNFNAQVATQWSQHCIRSICKLVDENLDQKAISNPQGFQIRIDSRRNIRIKCLSKVPKDILEYL</sequence>
<comment type="catalytic activity">
    <reaction evidence="5">
        <text>a 5'-end NAD(+)-phospho-ribonucleoside in mRNA + H2O = a 5'-end phospho-ribonucleoside in mRNA + NAD(+) + H(+)</text>
        <dbReference type="Rhea" id="RHEA:60880"/>
        <dbReference type="Rhea" id="RHEA-COMP:15692"/>
        <dbReference type="Rhea" id="RHEA-COMP:15698"/>
        <dbReference type="ChEBI" id="CHEBI:15377"/>
        <dbReference type="ChEBI" id="CHEBI:15378"/>
        <dbReference type="ChEBI" id="CHEBI:57540"/>
        <dbReference type="ChEBI" id="CHEBI:138282"/>
        <dbReference type="ChEBI" id="CHEBI:144029"/>
    </reaction>
    <physiologicalReaction direction="left-to-right" evidence="5">
        <dbReference type="Rhea" id="RHEA:60881"/>
    </physiologicalReaction>
</comment>
<comment type="subcellular location">
    <subcellularLocation>
        <location evidence="6">Nucleus</location>
    </subcellularLocation>
</comment>
<keyword evidence="6" id="KW-0479">Metal-binding</keyword>
<dbReference type="GO" id="GO:0005634">
    <property type="term" value="C:nucleus"/>
    <property type="evidence" value="ECO:0007669"/>
    <property type="project" value="UniProtKB-SubCell"/>
</dbReference>
<comment type="similarity">
    <text evidence="2 6">Belongs to the DXO/Dom3Z family.</text>
</comment>